<sequence length="139" mass="15164">MDPLIAKGVEIEVLESQAPKSQPAETLEVQQHAKTLAHTTPVAEAIDMRRIESTSGLSTKEKELILVDLQPSPEKIAEESLVPNLPQSANKFSVLQEQDDEETDLVGDKEDAEEIIVTEEIDHANAINSVQLVDNPDSG</sequence>
<evidence type="ECO:0000313" key="1">
    <source>
        <dbReference type="EMBL" id="CAI9117270.1"/>
    </source>
</evidence>
<proteinExistence type="predicted"/>
<dbReference type="Proteomes" id="UP001161247">
    <property type="component" value="Chromosome 9"/>
</dbReference>
<accession>A0AAV1EC53</accession>
<organism evidence="1 2">
    <name type="scientific">Oldenlandia corymbosa var. corymbosa</name>
    <dbReference type="NCBI Taxonomy" id="529605"/>
    <lineage>
        <taxon>Eukaryota</taxon>
        <taxon>Viridiplantae</taxon>
        <taxon>Streptophyta</taxon>
        <taxon>Embryophyta</taxon>
        <taxon>Tracheophyta</taxon>
        <taxon>Spermatophyta</taxon>
        <taxon>Magnoliopsida</taxon>
        <taxon>eudicotyledons</taxon>
        <taxon>Gunneridae</taxon>
        <taxon>Pentapetalae</taxon>
        <taxon>asterids</taxon>
        <taxon>lamiids</taxon>
        <taxon>Gentianales</taxon>
        <taxon>Rubiaceae</taxon>
        <taxon>Rubioideae</taxon>
        <taxon>Spermacoceae</taxon>
        <taxon>Hedyotis-Oldenlandia complex</taxon>
        <taxon>Oldenlandia</taxon>
    </lineage>
</organism>
<reference evidence="1" key="1">
    <citation type="submission" date="2023-03" db="EMBL/GenBank/DDBJ databases">
        <authorList>
            <person name="Julca I."/>
        </authorList>
    </citation>
    <scope>NUCLEOTIDE SEQUENCE</scope>
</reference>
<keyword evidence="2" id="KW-1185">Reference proteome</keyword>
<gene>
    <name evidence="1" type="ORF">OLC1_LOCUS23360</name>
</gene>
<dbReference type="EMBL" id="OX459126">
    <property type="protein sequence ID" value="CAI9117270.1"/>
    <property type="molecule type" value="Genomic_DNA"/>
</dbReference>
<name>A0AAV1EC53_OLDCO</name>
<evidence type="ECO:0000313" key="2">
    <source>
        <dbReference type="Proteomes" id="UP001161247"/>
    </source>
</evidence>
<protein>
    <submittedName>
        <fullName evidence="1">OLC1v1018626C1</fullName>
    </submittedName>
</protein>
<dbReference type="AlphaFoldDB" id="A0AAV1EC53"/>